<dbReference type="AlphaFoldDB" id="A0A948TJV0"/>
<evidence type="ECO:0000313" key="11">
    <source>
        <dbReference type="Proteomes" id="UP000777303"/>
    </source>
</evidence>
<evidence type="ECO:0000256" key="2">
    <source>
        <dbReference type="ARBA" id="ARBA00008220"/>
    </source>
</evidence>
<dbReference type="InterPro" id="IPR050367">
    <property type="entry name" value="APC_superfamily"/>
</dbReference>
<evidence type="ECO:0000256" key="3">
    <source>
        <dbReference type="ARBA" id="ARBA00022448"/>
    </source>
</evidence>
<feature type="transmembrane region" description="Helical" evidence="9">
    <location>
        <begin position="240"/>
        <end position="261"/>
    </location>
</feature>
<organism evidence="10 11">
    <name type="scientific">Candidatus Paralactobacillus gallistercoris</name>
    <dbReference type="NCBI Taxonomy" id="2838724"/>
    <lineage>
        <taxon>Bacteria</taxon>
        <taxon>Bacillati</taxon>
        <taxon>Bacillota</taxon>
        <taxon>Bacilli</taxon>
        <taxon>Lactobacillales</taxon>
        <taxon>Lactobacillaceae</taxon>
        <taxon>Lactobacillus</taxon>
    </lineage>
</organism>
<feature type="transmembrane region" description="Helical" evidence="9">
    <location>
        <begin position="461"/>
        <end position="481"/>
    </location>
</feature>
<gene>
    <name evidence="10" type="ORF">H9901_02700</name>
</gene>
<dbReference type="GO" id="GO:0022857">
    <property type="term" value="F:transmembrane transporter activity"/>
    <property type="evidence" value="ECO:0007669"/>
    <property type="project" value="InterPro"/>
</dbReference>
<accession>A0A948TJV0</accession>
<keyword evidence="4" id="KW-1003">Cell membrane</keyword>
<dbReference type="GO" id="GO:0005886">
    <property type="term" value="C:plasma membrane"/>
    <property type="evidence" value="ECO:0007669"/>
    <property type="project" value="UniProtKB-SubCell"/>
</dbReference>
<comment type="similarity">
    <text evidence="2">Belongs to the amino acid-polyamine-organocation (APC) superfamily. Basic amino acid/polyamine antiporter (APA) (TC 2.A.3.2) family.</text>
</comment>
<evidence type="ECO:0000256" key="9">
    <source>
        <dbReference type="SAM" id="Phobius"/>
    </source>
</evidence>
<name>A0A948TJV0_9LACO</name>
<dbReference type="PIRSF" id="PIRSF006060">
    <property type="entry name" value="AA_transporter"/>
    <property type="match status" value="1"/>
</dbReference>
<dbReference type="InterPro" id="IPR004754">
    <property type="entry name" value="Amino_acid_antiprt"/>
</dbReference>
<evidence type="ECO:0000256" key="1">
    <source>
        <dbReference type="ARBA" id="ARBA00004651"/>
    </source>
</evidence>
<keyword evidence="8 9" id="KW-0472">Membrane</keyword>
<comment type="caution">
    <text evidence="10">The sequence shown here is derived from an EMBL/GenBank/DDBJ whole genome shotgun (WGS) entry which is preliminary data.</text>
</comment>
<proteinExistence type="inferred from homology"/>
<dbReference type="Gene3D" id="1.20.1740.10">
    <property type="entry name" value="Amino acid/polyamine transporter I"/>
    <property type="match status" value="1"/>
</dbReference>
<evidence type="ECO:0000256" key="8">
    <source>
        <dbReference type="ARBA" id="ARBA00023136"/>
    </source>
</evidence>
<dbReference type="Proteomes" id="UP000777303">
    <property type="component" value="Unassembled WGS sequence"/>
</dbReference>
<feature type="transmembrane region" description="Helical" evidence="9">
    <location>
        <begin position="207"/>
        <end position="228"/>
    </location>
</feature>
<feature type="transmembrane region" description="Helical" evidence="9">
    <location>
        <begin position="127"/>
        <end position="144"/>
    </location>
</feature>
<evidence type="ECO:0000256" key="5">
    <source>
        <dbReference type="ARBA" id="ARBA00022692"/>
    </source>
</evidence>
<reference evidence="10" key="2">
    <citation type="submission" date="2021-04" db="EMBL/GenBank/DDBJ databases">
        <authorList>
            <person name="Gilroy R."/>
        </authorList>
    </citation>
    <scope>NUCLEOTIDE SEQUENCE</scope>
    <source>
        <strain evidence="10">F6-6636</strain>
    </source>
</reference>
<dbReference type="InterPro" id="IPR002293">
    <property type="entry name" value="AA/rel_permease1"/>
</dbReference>
<evidence type="ECO:0000256" key="7">
    <source>
        <dbReference type="ARBA" id="ARBA00022989"/>
    </source>
</evidence>
<evidence type="ECO:0000256" key="4">
    <source>
        <dbReference type="ARBA" id="ARBA00022475"/>
    </source>
</evidence>
<feature type="transmembrane region" description="Helical" evidence="9">
    <location>
        <begin position="156"/>
        <end position="179"/>
    </location>
</feature>
<keyword evidence="7 9" id="KW-1133">Transmembrane helix</keyword>
<feature type="transmembrane region" description="Helical" evidence="9">
    <location>
        <begin position="339"/>
        <end position="359"/>
    </location>
</feature>
<reference evidence="10" key="1">
    <citation type="journal article" date="2021" name="PeerJ">
        <title>Extensive microbial diversity within the chicken gut microbiome revealed by metagenomics and culture.</title>
        <authorList>
            <person name="Gilroy R."/>
            <person name="Ravi A."/>
            <person name="Getino M."/>
            <person name="Pursley I."/>
            <person name="Horton D.L."/>
            <person name="Alikhan N.F."/>
            <person name="Baker D."/>
            <person name="Gharbi K."/>
            <person name="Hall N."/>
            <person name="Watson M."/>
            <person name="Adriaenssens E.M."/>
            <person name="Foster-Nyarko E."/>
            <person name="Jarju S."/>
            <person name="Secka A."/>
            <person name="Antonio M."/>
            <person name="Oren A."/>
            <person name="Chaudhuri R.R."/>
            <person name="La Ragione R."/>
            <person name="Hildebrand F."/>
            <person name="Pallen M.J."/>
        </authorList>
    </citation>
    <scope>NUCLEOTIDE SEQUENCE</scope>
    <source>
        <strain evidence="10">F6-6636</strain>
    </source>
</reference>
<keyword evidence="5 9" id="KW-0812">Transmembrane</keyword>
<feature type="transmembrane region" description="Helical" evidence="9">
    <location>
        <begin position="365"/>
        <end position="386"/>
    </location>
</feature>
<keyword evidence="6" id="KW-0029">Amino-acid transport</keyword>
<evidence type="ECO:0000313" key="10">
    <source>
        <dbReference type="EMBL" id="MBU3851587.1"/>
    </source>
</evidence>
<dbReference type="GO" id="GO:0006865">
    <property type="term" value="P:amino acid transport"/>
    <property type="evidence" value="ECO:0007669"/>
    <property type="project" value="UniProtKB-KW"/>
</dbReference>
<dbReference type="Pfam" id="PF13520">
    <property type="entry name" value="AA_permease_2"/>
    <property type="match status" value="1"/>
</dbReference>
<comment type="subcellular location">
    <subcellularLocation>
        <location evidence="1">Cell membrane</location>
        <topology evidence="1">Multi-pass membrane protein</topology>
    </subcellularLocation>
</comment>
<dbReference type="EMBL" id="JAHLFS010000033">
    <property type="protein sequence ID" value="MBU3851587.1"/>
    <property type="molecule type" value="Genomic_DNA"/>
</dbReference>
<dbReference type="PANTHER" id="PTHR42770:SF4">
    <property type="entry name" value="ARGININE_ORNITHINE ANTIPORTER-RELATED"/>
    <property type="match status" value="1"/>
</dbReference>
<keyword evidence="3" id="KW-0813">Transport</keyword>
<evidence type="ECO:0000256" key="6">
    <source>
        <dbReference type="ARBA" id="ARBA00022970"/>
    </source>
</evidence>
<sequence length="482" mass="53233">MQTDKNKLNIIGLTAIVLSAMIGGGIFDLPKDMALNAGAAGQIIAWLFTGVGMWLITLMFLSLSQLRPDLKTGLYKYGEQGFGKFTGFCVSWGYWICECFTNVTYAILVMNTLNYFMPGYFTGGNNWHAIIWASVIFWLIYLIIIQGIKKANHTGLIGTIGMMVAVIIFLITMVCHFNGHVFITNFTATHQISSLHDRNLGSLTHQVFKTLSVTLWAFGGIEGAVVLSNRARSQKQVRHATLLGFIACIILYSLASLLPLGSNSYGNIARMASPATAQLLTNAFHSPLGHVIISAGLIISVLASWLTWTMMLAEMPFAAAKDHAFPHCFAKENAQHVPVFSLFMATCVMQLILIFAHFAHDAFTMMYTIVATLTVPPYLISALYLIKLAWQNKLPSLVNNPTLRYRTLLIGVCAALYIIIMGLAAGLNNLSIAVIIYALGIPLFIQTRHEYAPHQPFFSKVERYFALMIVLVAISGVYLLIR</sequence>
<feature type="transmembrane region" description="Helical" evidence="9">
    <location>
        <begin position="85"/>
        <end position="107"/>
    </location>
</feature>
<feature type="transmembrane region" description="Helical" evidence="9">
    <location>
        <begin position="39"/>
        <end position="64"/>
    </location>
</feature>
<feature type="transmembrane region" description="Helical" evidence="9">
    <location>
        <begin position="7"/>
        <end position="27"/>
    </location>
</feature>
<protein>
    <submittedName>
        <fullName evidence="10">Basic amino acid/polyamine antiporter</fullName>
    </submittedName>
</protein>
<dbReference type="PANTHER" id="PTHR42770">
    <property type="entry name" value="AMINO ACID TRANSPORTER-RELATED"/>
    <property type="match status" value="1"/>
</dbReference>
<feature type="transmembrane region" description="Helical" evidence="9">
    <location>
        <begin position="430"/>
        <end position="449"/>
    </location>
</feature>
<feature type="transmembrane region" description="Helical" evidence="9">
    <location>
        <begin position="288"/>
        <end position="308"/>
    </location>
</feature>
<dbReference type="NCBIfam" id="TIGR00905">
    <property type="entry name" value="2A0302"/>
    <property type="match status" value="1"/>
</dbReference>